<evidence type="ECO:0000313" key="5">
    <source>
        <dbReference type="EMBL" id="CAD6906596.1"/>
    </source>
</evidence>
<gene>
    <name evidence="5" type="ORF">JKIAZH3_G9609</name>
</gene>
<dbReference type="InterPro" id="IPR008854">
    <property type="entry name" value="TPMT"/>
</dbReference>
<comment type="caution">
    <text evidence="5">The sequence shown here is derived from an EMBL/GenBank/DDBJ whole genome shotgun (WGS) entry which is preliminary data.</text>
</comment>
<dbReference type="PANTHER" id="PTHR32183:SF6">
    <property type="entry name" value="CYSTEINE SULFINATE DESULFINASE_CYSTEINE DESULFURASE AND RELATED ENZYMES"/>
    <property type="match status" value="1"/>
</dbReference>
<keyword evidence="3" id="KW-0808">Transferase</keyword>
<reference evidence="5" key="1">
    <citation type="submission" date="2020-10" db="EMBL/GenBank/DDBJ databases">
        <authorList>
            <person name="Sedaghatjoo S."/>
        </authorList>
    </citation>
    <scope>NUCLEOTIDE SEQUENCE</scope>
    <source>
        <strain evidence="5">AZH3</strain>
    </source>
</reference>
<evidence type="ECO:0000256" key="1">
    <source>
        <dbReference type="ARBA" id="ARBA00022553"/>
    </source>
</evidence>
<dbReference type="Pfam" id="PF05724">
    <property type="entry name" value="TPMT"/>
    <property type="match status" value="1"/>
</dbReference>
<evidence type="ECO:0000313" key="6">
    <source>
        <dbReference type="Proteomes" id="UP000836402"/>
    </source>
</evidence>
<dbReference type="Proteomes" id="UP000836402">
    <property type="component" value="Unassembled WGS sequence"/>
</dbReference>
<evidence type="ECO:0000256" key="3">
    <source>
        <dbReference type="ARBA" id="ARBA00022679"/>
    </source>
</evidence>
<organism evidence="5 6">
    <name type="scientific">Tilletia caries</name>
    <name type="common">wheat bunt fungus</name>
    <dbReference type="NCBI Taxonomy" id="13290"/>
    <lineage>
        <taxon>Eukaryota</taxon>
        <taxon>Fungi</taxon>
        <taxon>Dikarya</taxon>
        <taxon>Basidiomycota</taxon>
        <taxon>Ustilaginomycotina</taxon>
        <taxon>Exobasidiomycetes</taxon>
        <taxon>Tilletiales</taxon>
        <taxon>Tilletiaceae</taxon>
        <taxon>Tilletia</taxon>
    </lineage>
</organism>
<keyword evidence="4" id="KW-0949">S-adenosyl-L-methionine</keyword>
<name>A0ABN7INA2_9BASI</name>
<evidence type="ECO:0008006" key="7">
    <source>
        <dbReference type="Google" id="ProtNLM"/>
    </source>
</evidence>
<keyword evidence="1" id="KW-0597">Phosphoprotein</keyword>
<dbReference type="PROSITE" id="PS51585">
    <property type="entry name" value="SAM_MT_TPMT"/>
    <property type="match status" value="1"/>
</dbReference>
<dbReference type="PANTHER" id="PTHR32183">
    <property type="match status" value="1"/>
</dbReference>
<dbReference type="SUPFAM" id="SSF53335">
    <property type="entry name" value="S-adenosyl-L-methionine-dependent methyltransferases"/>
    <property type="match status" value="1"/>
</dbReference>
<sequence length="241" mass="26859">MAPVDRVRAFLAPNGDSGANQGWNDAWKEELTPWDSGEPQPALLSILEEADSLVPKKGQALIAGCGRGYDPLVFAERGMDALGIDISEEAVQQANKWLESQANWPARNRVRFEVRDFFTLDLACDLAYDYTFFCALPPSWRTRWAETYARIIRPGGILIAVVYPIRPDAGPEGPPFKLAPESYKELLSDAFELQWEGVPARQKDTHVGVEQVQIWSRKSGVSSVYPNDQTGAINLTACLYR</sequence>
<accession>A0ABN7INA2</accession>
<dbReference type="EMBL" id="CAJHJG010000846">
    <property type="protein sequence ID" value="CAD6906596.1"/>
    <property type="molecule type" value="Genomic_DNA"/>
</dbReference>
<dbReference type="Gene3D" id="3.40.50.150">
    <property type="entry name" value="Vaccinia Virus protein VP39"/>
    <property type="match status" value="1"/>
</dbReference>
<keyword evidence="2" id="KW-0489">Methyltransferase</keyword>
<keyword evidence="6" id="KW-1185">Reference proteome</keyword>
<protein>
    <recommendedName>
        <fullName evidence="7">Methyltransferase domain-containing protein</fullName>
    </recommendedName>
</protein>
<evidence type="ECO:0000256" key="4">
    <source>
        <dbReference type="ARBA" id="ARBA00022691"/>
    </source>
</evidence>
<dbReference type="InterPro" id="IPR029063">
    <property type="entry name" value="SAM-dependent_MTases_sf"/>
</dbReference>
<evidence type="ECO:0000256" key="2">
    <source>
        <dbReference type="ARBA" id="ARBA00022603"/>
    </source>
</evidence>
<dbReference type="CDD" id="cd02440">
    <property type="entry name" value="AdoMet_MTases"/>
    <property type="match status" value="1"/>
</dbReference>
<proteinExistence type="predicted"/>